<evidence type="ECO:0000256" key="5">
    <source>
        <dbReference type="RuleBase" id="RU003313"/>
    </source>
</evidence>
<gene>
    <name evidence="8" type="primary">LOC106456902</name>
</gene>
<dbReference type="Pfam" id="PF01926">
    <property type="entry name" value="MMR_HSR1"/>
    <property type="match status" value="1"/>
</dbReference>
<proteinExistence type="inferred from homology"/>
<keyword evidence="2 5" id="KW-0819">tRNA processing</keyword>
<dbReference type="Pfam" id="PF10396">
    <property type="entry name" value="TrmE_N"/>
    <property type="match status" value="1"/>
</dbReference>
<keyword evidence="3 5" id="KW-0547">Nucleotide-binding</keyword>
<dbReference type="InterPro" id="IPR005225">
    <property type="entry name" value="Small_GTP-bd"/>
</dbReference>
<dbReference type="CDD" id="cd14858">
    <property type="entry name" value="TrmE_N"/>
    <property type="match status" value="1"/>
</dbReference>
<dbReference type="SUPFAM" id="SSF116878">
    <property type="entry name" value="TrmE connector domain"/>
    <property type="match status" value="1"/>
</dbReference>
<dbReference type="NCBIfam" id="TIGR00450">
    <property type="entry name" value="mnmE_trmE_thdF"/>
    <property type="match status" value="1"/>
</dbReference>
<dbReference type="SUPFAM" id="SSF52540">
    <property type="entry name" value="P-loop containing nucleoside triphosphate hydrolases"/>
    <property type="match status" value="1"/>
</dbReference>
<evidence type="ECO:0000256" key="3">
    <source>
        <dbReference type="ARBA" id="ARBA00022741"/>
    </source>
</evidence>
<keyword evidence="7" id="KW-1185">Reference proteome</keyword>
<evidence type="ECO:0000256" key="2">
    <source>
        <dbReference type="ARBA" id="ARBA00022694"/>
    </source>
</evidence>
<feature type="domain" description="TrmE-type G" evidence="6">
    <location>
        <begin position="252"/>
        <end position="443"/>
    </location>
</feature>
<dbReference type="Pfam" id="PF12631">
    <property type="entry name" value="MnmE_helical"/>
    <property type="match status" value="1"/>
</dbReference>
<dbReference type="InterPro" id="IPR027368">
    <property type="entry name" value="MnmE_dom2"/>
</dbReference>
<dbReference type="GeneID" id="106456902"/>
<protein>
    <submittedName>
        <fullName evidence="8">tRNA modification GTPase GTPBP3, mitochondrial-like</fullName>
    </submittedName>
</protein>
<dbReference type="PANTHER" id="PTHR42714:SF2">
    <property type="entry name" value="TRNA MODIFICATION GTPASE GTPBP3, MITOCHONDRIAL"/>
    <property type="match status" value="1"/>
</dbReference>
<dbReference type="InterPro" id="IPR025867">
    <property type="entry name" value="MnmE_helical"/>
</dbReference>
<dbReference type="InterPro" id="IPR004520">
    <property type="entry name" value="GTPase_MnmE"/>
</dbReference>
<dbReference type="PRINTS" id="PR00449">
    <property type="entry name" value="RASTRNSFRMNG"/>
</dbReference>
<evidence type="ECO:0000313" key="7">
    <source>
        <dbReference type="Proteomes" id="UP000694941"/>
    </source>
</evidence>
<dbReference type="Proteomes" id="UP000694941">
    <property type="component" value="Unplaced"/>
</dbReference>
<dbReference type="NCBIfam" id="TIGR00231">
    <property type="entry name" value="small_GTP"/>
    <property type="match status" value="1"/>
</dbReference>
<evidence type="ECO:0000313" key="8">
    <source>
        <dbReference type="RefSeq" id="XP_013771728.2"/>
    </source>
</evidence>
<dbReference type="PROSITE" id="PS51709">
    <property type="entry name" value="G_TRME"/>
    <property type="match status" value="1"/>
</dbReference>
<dbReference type="CDD" id="cd04164">
    <property type="entry name" value="trmE"/>
    <property type="match status" value="1"/>
</dbReference>
<comment type="similarity">
    <text evidence="1 5">Belongs to the TRAFAC class TrmE-Era-EngA-EngB-Septin-like GTPase superfamily. TrmE GTPase family.</text>
</comment>
<dbReference type="Gene3D" id="3.40.50.300">
    <property type="entry name" value="P-loop containing nucleotide triphosphate hydrolases"/>
    <property type="match status" value="1"/>
</dbReference>
<dbReference type="Gene3D" id="3.30.1360.120">
    <property type="entry name" value="Probable tRNA modification gtpase trme, domain 1"/>
    <property type="match status" value="1"/>
</dbReference>
<dbReference type="InterPro" id="IPR027266">
    <property type="entry name" value="TrmE/GcvT-like"/>
</dbReference>
<dbReference type="InterPro" id="IPR018948">
    <property type="entry name" value="GTP-bd_TrmE_N"/>
</dbReference>
<organism evidence="7 8">
    <name type="scientific">Limulus polyphemus</name>
    <name type="common">Atlantic horseshoe crab</name>
    <dbReference type="NCBI Taxonomy" id="6850"/>
    <lineage>
        <taxon>Eukaryota</taxon>
        <taxon>Metazoa</taxon>
        <taxon>Ecdysozoa</taxon>
        <taxon>Arthropoda</taxon>
        <taxon>Chelicerata</taxon>
        <taxon>Merostomata</taxon>
        <taxon>Xiphosura</taxon>
        <taxon>Limulidae</taxon>
        <taxon>Limulus</taxon>
    </lineage>
</organism>
<dbReference type="InterPro" id="IPR006073">
    <property type="entry name" value="GTP-bd"/>
</dbReference>
<dbReference type="PANTHER" id="PTHR42714">
    <property type="entry name" value="TRNA MODIFICATION GTPASE GTPBP3"/>
    <property type="match status" value="1"/>
</dbReference>
<evidence type="ECO:0000256" key="4">
    <source>
        <dbReference type="ARBA" id="ARBA00023134"/>
    </source>
</evidence>
<dbReference type="Gene3D" id="1.20.120.430">
    <property type="entry name" value="tRNA modification GTPase MnmE domain 2"/>
    <property type="match status" value="1"/>
</dbReference>
<dbReference type="NCBIfam" id="NF003661">
    <property type="entry name" value="PRK05291.1-3"/>
    <property type="match status" value="1"/>
</dbReference>
<dbReference type="InterPro" id="IPR031168">
    <property type="entry name" value="G_TrmE"/>
</dbReference>
<dbReference type="HAMAP" id="MF_00379">
    <property type="entry name" value="GTPase_MnmE"/>
    <property type="match status" value="1"/>
</dbReference>
<evidence type="ECO:0000259" key="6">
    <source>
        <dbReference type="PROSITE" id="PS51709"/>
    </source>
</evidence>
<accession>A0ABM1AZJ7</accession>
<evidence type="ECO:0000256" key="1">
    <source>
        <dbReference type="ARBA" id="ARBA00011043"/>
    </source>
</evidence>
<sequence length="521" mass="58716">MIYFLRGIRLSGSIYGRKIIHQSVQTSEHNWMRCSTSTIYALSSFPGRAAVAVIRVSGPQVIMVLKSLARFKNIPEPRKLFLKKIFDPVNNKMLDRGLVVWFSKPKSFTGEDCCELHIHSGTAVIMSVLQALGKLPKTRPAEPGEFTKRAFLNGKLDLTEVEGIADLLNAETEAQQQQALSQMEGCLYNLYSGWKERLKICLAHVEAFIDFSEDENIEDGILDLTLKSVQSVFNEIENHLADNRRGERLRSGVKVVIVGEPNVGKSSLLNLICQREVAIVSPLSGTTRDVIEAALNIGGYPVLVCDTAGLQETEDLVEQEGVKRAFQRLQQADLIIYVKHCLEFIEQKNIGELVNNIYKPTFLSAVDANNVDSQKNLRSEDAELLKNSEVIVVINKSDLLPEEIIKENLKQKLEKECISCSLISCKTEYGLNSFLSLLQNKIKKLCCDSRTFKPSLTQDRHRFHLVKCQKYLKEYIFEEETDIAIKAEKLRKGLIELGMITGHVCTEEVLDVIFKDFCIGK</sequence>
<keyword evidence="4 5" id="KW-0342">GTP-binding</keyword>
<reference evidence="8" key="1">
    <citation type="submission" date="2025-08" db="UniProtKB">
        <authorList>
            <consortium name="RefSeq"/>
        </authorList>
    </citation>
    <scope>IDENTIFICATION</scope>
    <source>
        <tissue evidence="8">Muscle</tissue>
    </source>
</reference>
<dbReference type="RefSeq" id="XP_013771728.2">
    <property type="nucleotide sequence ID" value="XM_013916274.2"/>
</dbReference>
<name>A0ABM1AZJ7_LIMPO</name>
<dbReference type="InterPro" id="IPR027417">
    <property type="entry name" value="P-loop_NTPase"/>
</dbReference>